<dbReference type="SUPFAM" id="SSF52029">
    <property type="entry name" value="GroEL apical domain-like"/>
    <property type="match status" value="1"/>
</dbReference>
<proteinExistence type="inferred from homology"/>
<keyword evidence="4 5" id="KW-0143">Chaperone</keyword>
<dbReference type="EMBL" id="BTSX01000002">
    <property type="protein sequence ID" value="GMS82463.1"/>
    <property type="molecule type" value="Genomic_DNA"/>
</dbReference>
<dbReference type="Proteomes" id="UP001432027">
    <property type="component" value="Unassembled WGS sequence"/>
</dbReference>
<evidence type="ECO:0000256" key="2">
    <source>
        <dbReference type="ARBA" id="ARBA00022741"/>
    </source>
</evidence>
<evidence type="ECO:0000256" key="1">
    <source>
        <dbReference type="ARBA" id="ARBA00008020"/>
    </source>
</evidence>
<evidence type="ECO:0000256" key="6">
    <source>
        <dbReference type="SAM" id="MobiDB-lite"/>
    </source>
</evidence>
<dbReference type="PANTHER" id="PTHR11353">
    <property type="entry name" value="CHAPERONIN"/>
    <property type="match status" value="1"/>
</dbReference>
<dbReference type="Gene3D" id="3.50.7.10">
    <property type="entry name" value="GroEL"/>
    <property type="match status" value="1"/>
</dbReference>
<sequence>MPESPCTLVPSTSPRLRPRARFSSRTPMSCRDTLRVRRRKSRSRSRRSPTPLAALSVVVAASKFVDFYLHFLNKYNIRAVRLTSKFELRRLCRTVGAQAQARICAPAVNLLGQCQGVEVKEIGDEEVTVFECGGEGGRIATIIVRGASQSRIDDVERAIDDAVNYYKALTKDGKLLAGAGAVEIELSRQMESWGEKCAGHEQYAIKKFAHALETLPKCIAENGGVNATELLTRLYAAHEAGDANAGVDIIEGGIASAVDLNIFDLYAGKRSAIKLATEAASTILKVDQV</sequence>
<dbReference type="GO" id="GO:0005524">
    <property type="term" value="F:ATP binding"/>
    <property type="evidence" value="ECO:0007669"/>
    <property type="project" value="UniProtKB-KW"/>
</dbReference>
<evidence type="ECO:0000256" key="3">
    <source>
        <dbReference type="ARBA" id="ARBA00022840"/>
    </source>
</evidence>
<keyword evidence="2 5" id="KW-0547">Nucleotide-binding</keyword>
<accession>A0AAV5SK10</accession>
<comment type="caution">
    <text evidence="7">The sequence shown here is derived from an EMBL/GenBank/DDBJ whole genome shotgun (WGS) entry which is preliminary data.</text>
</comment>
<keyword evidence="3 5" id="KW-0067">ATP-binding</keyword>
<evidence type="ECO:0000313" key="8">
    <source>
        <dbReference type="Proteomes" id="UP001432027"/>
    </source>
</evidence>
<gene>
    <name evidence="7" type="ORF">PENTCL1PPCAC_4638</name>
</gene>
<dbReference type="PRINTS" id="PR00304">
    <property type="entry name" value="TCOMPLEXTCP1"/>
</dbReference>
<protein>
    <submittedName>
        <fullName evidence="7">Uncharacterized protein</fullName>
    </submittedName>
</protein>
<name>A0AAV5SK10_9BILA</name>
<organism evidence="7 8">
    <name type="scientific">Pristionchus entomophagus</name>
    <dbReference type="NCBI Taxonomy" id="358040"/>
    <lineage>
        <taxon>Eukaryota</taxon>
        <taxon>Metazoa</taxon>
        <taxon>Ecdysozoa</taxon>
        <taxon>Nematoda</taxon>
        <taxon>Chromadorea</taxon>
        <taxon>Rhabditida</taxon>
        <taxon>Rhabditina</taxon>
        <taxon>Diplogasteromorpha</taxon>
        <taxon>Diplogasteroidea</taxon>
        <taxon>Neodiplogasteridae</taxon>
        <taxon>Pristionchus</taxon>
    </lineage>
</organism>
<evidence type="ECO:0000256" key="5">
    <source>
        <dbReference type="RuleBase" id="RU004187"/>
    </source>
</evidence>
<dbReference type="InterPro" id="IPR002423">
    <property type="entry name" value="Cpn60/GroEL/TCP-1"/>
</dbReference>
<dbReference type="Pfam" id="PF00118">
    <property type="entry name" value="Cpn60_TCP1"/>
    <property type="match status" value="1"/>
</dbReference>
<evidence type="ECO:0000256" key="4">
    <source>
        <dbReference type="ARBA" id="ARBA00023186"/>
    </source>
</evidence>
<dbReference type="InterPro" id="IPR017998">
    <property type="entry name" value="Chaperone_TCP-1"/>
</dbReference>
<evidence type="ECO:0000313" key="7">
    <source>
        <dbReference type="EMBL" id="GMS82463.1"/>
    </source>
</evidence>
<feature type="region of interest" description="Disordered" evidence="6">
    <location>
        <begin position="1"/>
        <end position="24"/>
    </location>
</feature>
<dbReference type="SUPFAM" id="SSF48592">
    <property type="entry name" value="GroEL equatorial domain-like"/>
    <property type="match status" value="1"/>
</dbReference>
<keyword evidence="8" id="KW-1185">Reference proteome</keyword>
<dbReference type="AlphaFoldDB" id="A0AAV5SK10"/>
<comment type="similarity">
    <text evidence="1 5">Belongs to the TCP-1 chaperonin family.</text>
</comment>
<dbReference type="InterPro" id="IPR027413">
    <property type="entry name" value="GROEL-like_equatorial_sf"/>
</dbReference>
<dbReference type="Gene3D" id="1.10.560.10">
    <property type="entry name" value="GroEL-like equatorial domain"/>
    <property type="match status" value="1"/>
</dbReference>
<dbReference type="InterPro" id="IPR027410">
    <property type="entry name" value="TCP-1-like_intermed_sf"/>
</dbReference>
<dbReference type="GO" id="GO:0140662">
    <property type="term" value="F:ATP-dependent protein folding chaperone"/>
    <property type="evidence" value="ECO:0007669"/>
    <property type="project" value="InterPro"/>
</dbReference>
<dbReference type="Gene3D" id="3.30.260.10">
    <property type="entry name" value="TCP-1-like chaperonin intermediate domain"/>
    <property type="match status" value="1"/>
</dbReference>
<reference evidence="7" key="1">
    <citation type="submission" date="2023-10" db="EMBL/GenBank/DDBJ databases">
        <title>Genome assembly of Pristionchus species.</title>
        <authorList>
            <person name="Yoshida K."/>
            <person name="Sommer R.J."/>
        </authorList>
    </citation>
    <scope>NUCLEOTIDE SEQUENCE</scope>
    <source>
        <strain evidence="7">RS0144</strain>
    </source>
</reference>
<feature type="non-terminal residue" evidence="7">
    <location>
        <position position="289"/>
    </location>
</feature>
<dbReference type="InterPro" id="IPR027409">
    <property type="entry name" value="GroEL-like_apical_dom_sf"/>
</dbReference>